<organism evidence="2 3">
    <name type="scientific">Izhakiella australiensis</name>
    <dbReference type="NCBI Taxonomy" id="1926881"/>
    <lineage>
        <taxon>Bacteria</taxon>
        <taxon>Pseudomonadati</taxon>
        <taxon>Pseudomonadota</taxon>
        <taxon>Gammaproteobacteria</taxon>
        <taxon>Enterobacterales</taxon>
        <taxon>Erwiniaceae</taxon>
        <taxon>Izhakiella</taxon>
    </lineage>
</organism>
<dbReference type="PANTHER" id="PTHR23088">
    <property type="entry name" value="NITRILASE-RELATED"/>
    <property type="match status" value="1"/>
</dbReference>
<comment type="caution">
    <text evidence="2">The sequence shown here is derived from an EMBL/GenBank/DDBJ whole genome shotgun (WGS) entry which is preliminary data.</text>
</comment>
<dbReference type="InterPro" id="IPR003010">
    <property type="entry name" value="C-N_Hydrolase"/>
</dbReference>
<evidence type="ECO:0000259" key="1">
    <source>
        <dbReference type="PROSITE" id="PS50263"/>
    </source>
</evidence>
<dbReference type="AlphaFoldDB" id="A0A1S8YTY5"/>
<proteinExistence type="predicted"/>
<dbReference type="Proteomes" id="UP000190667">
    <property type="component" value="Unassembled WGS sequence"/>
</dbReference>
<evidence type="ECO:0000313" key="2">
    <source>
        <dbReference type="EMBL" id="OON42197.1"/>
    </source>
</evidence>
<dbReference type="EMBL" id="MRUL01000001">
    <property type="protein sequence ID" value="OON42197.1"/>
    <property type="molecule type" value="Genomic_DNA"/>
</dbReference>
<dbReference type="InterPro" id="IPR036526">
    <property type="entry name" value="C-N_Hydrolase_sf"/>
</dbReference>
<dbReference type="STRING" id="1926881.BTJ39_00835"/>
<accession>A0A1S8YTY5</accession>
<dbReference type="Pfam" id="PF00795">
    <property type="entry name" value="CN_hydrolase"/>
    <property type="match status" value="1"/>
</dbReference>
<dbReference type="PANTHER" id="PTHR23088:SF27">
    <property type="entry name" value="DEAMINATED GLUTATHIONE AMIDASE"/>
    <property type="match status" value="1"/>
</dbReference>
<reference evidence="2 3" key="1">
    <citation type="submission" date="2016-12" db="EMBL/GenBank/DDBJ databases">
        <title>Izhakiella australiana sp. nov. of genus Izhakiella isolated from Australian desert.</title>
        <authorList>
            <person name="Ji M."/>
        </authorList>
    </citation>
    <scope>NUCLEOTIDE SEQUENCE [LARGE SCALE GENOMIC DNA]</scope>
    <source>
        <strain evidence="2 3">D4N98</strain>
    </source>
</reference>
<name>A0A1S8YTY5_9GAMM</name>
<evidence type="ECO:0000313" key="3">
    <source>
        <dbReference type="Proteomes" id="UP000190667"/>
    </source>
</evidence>
<sequence>MLVTAAQLAGSDNVKRNVESMAEMSAQAAQAGSDMIVFPEAVMFDFTQPGDVIAETAREYADYFEHSLKEIAQRNQIAIVAGMYGKAEGNLSTNTVIVIDASGAQIARYDKLHNYDAFNFCESSKHRLVELQPEFAELSLFTIKGIRFGVINCYDLRFPEMARALIDKGADMLVVSSGWVAGPLKESQWTTLLKARALENTCFVVASCQPAPGSAGLSMVVDPLGIPIAAVPECAGLATALVSMTRQNQVREILPCVSQRRYAVVQNHHSPLAVAQRGDARHE</sequence>
<feature type="domain" description="CN hydrolase" evidence="1">
    <location>
        <begin position="1"/>
        <end position="244"/>
    </location>
</feature>
<gene>
    <name evidence="2" type="ORF">BTJ39_00835</name>
</gene>
<keyword evidence="3" id="KW-1185">Reference proteome</keyword>
<dbReference type="Gene3D" id="3.60.110.10">
    <property type="entry name" value="Carbon-nitrogen hydrolase"/>
    <property type="match status" value="1"/>
</dbReference>
<protein>
    <recommendedName>
        <fullName evidence="1">CN hydrolase domain-containing protein</fullName>
    </recommendedName>
</protein>
<dbReference type="PROSITE" id="PS50263">
    <property type="entry name" value="CN_HYDROLASE"/>
    <property type="match status" value="1"/>
</dbReference>
<dbReference type="SUPFAM" id="SSF56317">
    <property type="entry name" value="Carbon-nitrogen hydrolase"/>
    <property type="match status" value="1"/>
</dbReference>